<organism evidence="2 3">
    <name type="scientific">Allacma fusca</name>
    <dbReference type="NCBI Taxonomy" id="39272"/>
    <lineage>
        <taxon>Eukaryota</taxon>
        <taxon>Metazoa</taxon>
        <taxon>Ecdysozoa</taxon>
        <taxon>Arthropoda</taxon>
        <taxon>Hexapoda</taxon>
        <taxon>Collembola</taxon>
        <taxon>Symphypleona</taxon>
        <taxon>Sminthuridae</taxon>
        <taxon>Allacma</taxon>
    </lineage>
</organism>
<dbReference type="GO" id="GO:0016787">
    <property type="term" value="F:hydrolase activity"/>
    <property type="evidence" value="ECO:0007669"/>
    <property type="project" value="InterPro"/>
</dbReference>
<dbReference type="Pfam" id="PF01738">
    <property type="entry name" value="DLH"/>
    <property type="match status" value="1"/>
</dbReference>
<evidence type="ECO:0000259" key="1">
    <source>
        <dbReference type="Pfam" id="PF01738"/>
    </source>
</evidence>
<sequence>MSFSEDCCSMPAVSSDYKPVGRTFKIDDLEVYETQDTTSNKVLICAYDIFGVHPNIQQVADILAKAGYRIVVPDFLRGHNFTYLVRQVIRNFIQTHGNWNKSVKADILKVLKYYQEQQNIQTFGIFGFCWGARIAIDVSREIPDVKAAAIIHPSMFKTDDANGVKIPMLLVPSKGETDMIPFYEILKKNLVYSELRISRDAKMNEPGIGITGLARVVRLHEHYISTPLFLQSRSSLFLLSSNLSLNKKKPDIISLKR</sequence>
<dbReference type="InterPro" id="IPR002925">
    <property type="entry name" value="Dienelactn_hydro"/>
</dbReference>
<dbReference type="Proteomes" id="UP000708208">
    <property type="component" value="Unassembled WGS sequence"/>
</dbReference>
<proteinExistence type="predicted"/>
<evidence type="ECO:0000313" key="3">
    <source>
        <dbReference type="Proteomes" id="UP000708208"/>
    </source>
</evidence>
<feature type="domain" description="Dienelactone hydrolase" evidence="1">
    <location>
        <begin position="38"/>
        <end position="178"/>
    </location>
</feature>
<keyword evidence="3" id="KW-1185">Reference proteome</keyword>
<evidence type="ECO:0000313" key="2">
    <source>
        <dbReference type="EMBL" id="CAG7728119.1"/>
    </source>
</evidence>
<dbReference type="EMBL" id="CAJVCH010158899">
    <property type="protein sequence ID" value="CAG7728119.1"/>
    <property type="molecule type" value="Genomic_DNA"/>
</dbReference>
<name>A0A8J2P237_9HEXA</name>
<reference evidence="2" key="1">
    <citation type="submission" date="2021-06" db="EMBL/GenBank/DDBJ databases">
        <authorList>
            <person name="Hodson N. C."/>
            <person name="Mongue J. A."/>
            <person name="Jaron S. K."/>
        </authorList>
    </citation>
    <scope>NUCLEOTIDE SEQUENCE</scope>
</reference>
<dbReference type="PANTHER" id="PTHR47668:SF1">
    <property type="entry name" value="DIENELACTONE HYDROLASE DOMAIN-CONTAINING PROTEIN-RELATED"/>
    <property type="match status" value="1"/>
</dbReference>
<dbReference type="AlphaFoldDB" id="A0A8J2P237"/>
<dbReference type="OrthoDB" id="17560at2759"/>
<dbReference type="PANTHER" id="PTHR47668">
    <property type="entry name" value="DIENELACTONE HYDROLASE FAMILY PROTEIN (AFU_ORTHOLOGUE AFUA_6G01940)"/>
    <property type="match status" value="1"/>
</dbReference>
<comment type="caution">
    <text evidence="2">The sequence shown here is derived from an EMBL/GenBank/DDBJ whole genome shotgun (WGS) entry which is preliminary data.</text>
</comment>
<accession>A0A8J2P237</accession>
<gene>
    <name evidence="2" type="ORF">AFUS01_LOCUS16924</name>
</gene>
<protein>
    <recommendedName>
        <fullName evidence="1">Dienelactone hydrolase domain-containing protein</fullName>
    </recommendedName>
</protein>